<name>A0AAW0YRQ5_CHEQU</name>
<feature type="compositionally biased region" description="Basic residues" evidence="1">
    <location>
        <begin position="359"/>
        <end position="368"/>
    </location>
</feature>
<comment type="caution">
    <text evidence="3">The sequence shown here is derived from an EMBL/GenBank/DDBJ whole genome shotgun (WGS) entry which is preliminary data.</text>
</comment>
<evidence type="ECO:0000313" key="3">
    <source>
        <dbReference type="EMBL" id="KAK8754503.1"/>
    </source>
</evidence>
<evidence type="ECO:0000313" key="4">
    <source>
        <dbReference type="Proteomes" id="UP001445076"/>
    </source>
</evidence>
<dbReference type="PROSITE" id="PS50217">
    <property type="entry name" value="BZIP"/>
    <property type="match status" value="1"/>
</dbReference>
<dbReference type="Proteomes" id="UP001445076">
    <property type="component" value="Unassembled WGS sequence"/>
</dbReference>
<reference evidence="3 4" key="1">
    <citation type="journal article" date="2024" name="BMC Genomics">
        <title>Genome assembly of redclaw crayfish (Cherax quadricarinatus) provides insights into its immune adaptation and hypoxia tolerance.</title>
        <authorList>
            <person name="Liu Z."/>
            <person name="Zheng J."/>
            <person name="Li H."/>
            <person name="Fang K."/>
            <person name="Wang S."/>
            <person name="He J."/>
            <person name="Zhou D."/>
            <person name="Weng S."/>
            <person name="Chi M."/>
            <person name="Gu Z."/>
            <person name="He J."/>
            <person name="Li F."/>
            <person name="Wang M."/>
        </authorList>
    </citation>
    <scope>NUCLEOTIDE SEQUENCE [LARGE SCALE GENOMIC DNA]</scope>
    <source>
        <strain evidence="3">ZL_2023a</strain>
    </source>
</reference>
<accession>A0AAW0YRQ5</accession>
<dbReference type="EMBL" id="JARKIK010000001">
    <property type="protein sequence ID" value="KAK8754503.1"/>
    <property type="molecule type" value="Genomic_DNA"/>
</dbReference>
<gene>
    <name evidence="3" type="ORF">OTU49_016522</name>
</gene>
<dbReference type="GO" id="GO:0003700">
    <property type="term" value="F:DNA-binding transcription factor activity"/>
    <property type="evidence" value="ECO:0007669"/>
    <property type="project" value="InterPro"/>
</dbReference>
<dbReference type="AlphaFoldDB" id="A0AAW0YRQ5"/>
<protein>
    <recommendedName>
        <fullName evidence="2">BZIP domain-containing protein</fullName>
    </recommendedName>
</protein>
<sequence>MMDGSPGTQELLSFDDAEEMLDTSIDDLTNVHVSNTEPTNVARSVETPVPQGEVNYQSSIHQSVGVHYGAFPGIYTPLTTCSYSQHNTQPDGNDCYSLSNTTDTRGLQRCTSETQYSQTSQPDVRNLNVPPQQEIMTPPAHTNADTQQSNATASGDQILDNFYIKPRESSGSQPFNYNNLYLPDMDNLSYYEFPSVNSPPGPSQEGKSGSRALNYIGRNAEQEVQQGMLTSPTFPFNSFEPLNNRQWQMNSGAGRDANNDSLNLQDCGSSLHHLSGTNSTPNILISPNSTLNERETCVLNEDEGNIIEHNTKGTMCIPEVSDEGICSNGNVFPTTSELSTGTSVVTCPGSKPPQDLQSRSRKKQRSTRNKAYERQEPYTNKEEEKKRRDAIRAKNCRDRNKEKMEKLEAKVQELTKMYNKEHEEKDNLSKENDNLSKEKDNLSKMIIILQQELEGCKNSYENTLNFLKKNYGIVLPHYQSDKPSPQ</sequence>
<feature type="compositionally biased region" description="Basic and acidic residues" evidence="1">
    <location>
        <begin position="370"/>
        <end position="405"/>
    </location>
</feature>
<evidence type="ECO:0000256" key="1">
    <source>
        <dbReference type="SAM" id="MobiDB-lite"/>
    </source>
</evidence>
<feature type="region of interest" description="Disordered" evidence="1">
    <location>
        <begin position="337"/>
        <end position="405"/>
    </location>
</feature>
<organism evidence="3 4">
    <name type="scientific">Cherax quadricarinatus</name>
    <name type="common">Australian red claw crayfish</name>
    <dbReference type="NCBI Taxonomy" id="27406"/>
    <lineage>
        <taxon>Eukaryota</taxon>
        <taxon>Metazoa</taxon>
        <taxon>Ecdysozoa</taxon>
        <taxon>Arthropoda</taxon>
        <taxon>Crustacea</taxon>
        <taxon>Multicrustacea</taxon>
        <taxon>Malacostraca</taxon>
        <taxon>Eumalacostraca</taxon>
        <taxon>Eucarida</taxon>
        <taxon>Decapoda</taxon>
        <taxon>Pleocyemata</taxon>
        <taxon>Astacidea</taxon>
        <taxon>Parastacoidea</taxon>
        <taxon>Parastacidae</taxon>
        <taxon>Cherax</taxon>
    </lineage>
</organism>
<feature type="domain" description="BZIP" evidence="2">
    <location>
        <begin position="379"/>
        <end position="442"/>
    </location>
</feature>
<evidence type="ECO:0000259" key="2">
    <source>
        <dbReference type="PROSITE" id="PS50217"/>
    </source>
</evidence>
<feature type="compositionally biased region" description="Polar residues" evidence="1">
    <location>
        <begin position="231"/>
        <end position="251"/>
    </location>
</feature>
<keyword evidence="4" id="KW-1185">Reference proteome</keyword>
<feature type="region of interest" description="Disordered" evidence="1">
    <location>
        <begin position="231"/>
        <end position="261"/>
    </location>
</feature>
<proteinExistence type="predicted"/>
<dbReference type="CDD" id="cd14686">
    <property type="entry name" value="bZIP"/>
    <property type="match status" value="1"/>
</dbReference>
<dbReference type="InterPro" id="IPR004827">
    <property type="entry name" value="bZIP"/>
</dbReference>